<evidence type="ECO:0000313" key="3">
    <source>
        <dbReference type="Proteomes" id="UP000199220"/>
    </source>
</evidence>
<organism evidence="2 3">
    <name type="scientific">Ruania alba</name>
    <dbReference type="NCBI Taxonomy" id="648782"/>
    <lineage>
        <taxon>Bacteria</taxon>
        <taxon>Bacillati</taxon>
        <taxon>Actinomycetota</taxon>
        <taxon>Actinomycetes</taxon>
        <taxon>Micrococcales</taxon>
        <taxon>Ruaniaceae</taxon>
        <taxon>Ruania</taxon>
    </lineage>
</organism>
<proteinExistence type="predicted"/>
<dbReference type="AlphaFoldDB" id="A0A1H5D1V9"/>
<sequence>MTLALPDDIVSIAAGDYAEALTITTPVTLQGAGAGEVSLTNPDPDNAPTVLIDAADGTVTIADIGFIDEDTTALQPVIHVATDRAATLSGITITGAPAAPSTVGVHADAGSVVTIEDATITGTGSGVLAGNSELGPDAAPAMVTINSSSIAANAVGVALVAGEATITGGSVSGSLGAGLIGYTADATFDVTGTSIIDSGDPTGGTFRGGVVIYQGGAFTGTAVTISGNDNGMMLPDGGDVTLTNSTMSDNASEGQDAGIWGRAGSTDGEPIPLTVTITGTEITGHAIGVHVEHGQTQISDSTIANNQAGVWALASSLEGSSLELTNSVVTDNDGGEAGDGTPGAGVYLEGSVDAVVTDTELSRNAIGLFAAYAHATVTGGVIADNDWAGVFAVEEPHAQQRTTVDLTGTSITGNGLDADLGSLFGFGGIALSFAASVTGSDLTIADNAGGVMVQGGSLSLTDSTISDSVRTNLDDLVGGRSPATAPS</sequence>
<dbReference type="InterPro" id="IPR011050">
    <property type="entry name" value="Pectin_lyase_fold/virulence"/>
</dbReference>
<evidence type="ECO:0000313" key="2">
    <source>
        <dbReference type="EMBL" id="SED72754.1"/>
    </source>
</evidence>
<accession>A0A1H5D1V9</accession>
<dbReference type="InterPro" id="IPR039448">
    <property type="entry name" value="Beta_helix"/>
</dbReference>
<dbReference type="Pfam" id="PF13229">
    <property type="entry name" value="Beta_helix"/>
    <property type="match status" value="2"/>
</dbReference>
<gene>
    <name evidence="2" type="ORF">SAMN04488554_0540</name>
</gene>
<dbReference type="SUPFAM" id="SSF51126">
    <property type="entry name" value="Pectin lyase-like"/>
    <property type="match status" value="2"/>
</dbReference>
<dbReference type="InterPro" id="IPR012332">
    <property type="entry name" value="Autotransporter_pectin_lyase_C"/>
</dbReference>
<keyword evidence="3" id="KW-1185">Reference proteome</keyword>
<evidence type="ECO:0000259" key="1">
    <source>
        <dbReference type="Pfam" id="PF13229"/>
    </source>
</evidence>
<feature type="domain" description="Right handed beta helix" evidence="1">
    <location>
        <begin position="275"/>
        <end position="414"/>
    </location>
</feature>
<dbReference type="EMBL" id="FNTX01000001">
    <property type="protein sequence ID" value="SED72754.1"/>
    <property type="molecule type" value="Genomic_DNA"/>
</dbReference>
<dbReference type="SMART" id="SM00710">
    <property type="entry name" value="PbH1"/>
    <property type="match status" value="9"/>
</dbReference>
<name>A0A1H5D1V9_9MICO</name>
<dbReference type="Proteomes" id="UP000199220">
    <property type="component" value="Unassembled WGS sequence"/>
</dbReference>
<feature type="domain" description="Right handed beta helix" evidence="1">
    <location>
        <begin position="78"/>
        <end position="246"/>
    </location>
</feature>
<dbReference type="InterPro" id="IPR006626">
    <property type="entry name" value="PbH1"/>
</dbReference>
<protein>
    <submittedName>
        <fullName evidence="2">Right handed beta helix region</fullName>
    </submittedName>
</protein>
<dbReference type="Gene3D" id="2.160.20.20">
    <property type="match status" value="2"/>
</dbReference>
<reference evidence="3" key="1">
    <citation type="submission" date="2016-10" db="EMBL/GenBank/DDBJ databases">
        <authorList>
            <person name="Varghese N."/>
            <person name="Submissions S."/>
        </authorList>
    </citation>
    <scope>NUCLEOTIDE SEQUENCE [LARGE SCALE GENOMIC DNA]</scope>
    <source>
        <strain evidence="3">DSM 21368</strain>
    </source>
</reference>